<dbReference type="EMBL" id="RBRS01000381">
    <property type="protein sequence ID" value="RMR11072.1"/>
    <property type="molecule type" value="Genomic_DNA"/>
</dbReference>
<evidence type="ECO:0000256" key="9">
    <source>
        <dbReference type="ARBA" id="ARBA00037649"/>
    </source>
</evidence>
<name>A0A3M4S8D0_PSEA0</name>
<comment type="subcellular location">
    <subcellularLocation>
        <location evidence="1">Cell membrane</location>
    </subcellularLocation>
</comment>
<keyword evidence="4" id="KW-0472">Membrane</keyword>
<evidence type="ECO:0000256" key="5">
    <source>
        <dbReference type="ARBA" id="ARBA00023180"/>
    </source>
</evidence>
<evidence type="ECO:0000256" key="1">
    <source>
        <dbReference type="ARBA" id="ARBA00004236"/>
    </source>
</evidence>
<dbReference type="GO" id="GO:0000272">
    <property type="term" value="P:polysaccharide catabolic process"/>
    <property type="evidence" value="ECO:0007669"/>
    <property type="project" value="UniProtKB-KW"/>
</dbReference>
<accession>A0A3M4S8D0</accession>
<evidence type="ECO:0000256" key="11">
    <source>
        <dbReference type="ARBA" id="ARBA00043078"/>
    </source>
</evidence>
<keyword evidence="3" id="KW-0378">Hydrolase</keyword>
<dbReference type="InterPro" id="IPR017853">
    <property type="entry name" value="GH"/>
</dbReference>
<keyword evidence="8" id="KW-0624">Polysaccharide degradation</keyword>
<dbReference type="GO" id="GO:0005886">
    <property type="term" value="C:plasma membrane"/>
    <property type="evidence" value="ECO:0007669"/>
    <property type="project" value="UniProtKB-SubCell"/>
</dbReference>
<dbReference type="PANTHER" id="PTHR16631:SF17">
    <property type="entry name" value="GLUCAN ENDO-1,3-BETA-GLUCOSIDASE BTGC"/>
    <property type="match status" value="1"/>
</dbReference>
<organism evidence="12 13">
    <name type="scientific">Pseudomonas amygdali pv. ulmi</name>
    <dbReference type="NCBI Taxonomy" id="251720"/>
    <lineage>
        <taxon>Bacteria</taxon>
        <taxon>Pseudomonadati</taxon>
        <taxon>Pseudomonadota</taxon>
        <taxon>Gammaproteobacteria</taxon>
        <taxon>Pseudomonadales</taxon>
        <taxon>Pseudomonadaceae</taxon>
        <taxon>Pseudomonas</taxon>
        <taxon>Pseudomonas amygdali</taxon>
    </lineage>
</organism>
<gene>
    <name evidence="12" type="ORF">ALP90_04030</name>
</gene>
<keyword evidence="2" id="KW-1003">Cell membrane</keyword>
<keyword evidence="6" id="KW-0119">Carbohydrate metabolism</keyword>
<dbReference type="GO" id="GO:0005576">
    <property type="term" value="C:extracellular region"/>
    <property type="evidence" value="ECO:0007669"/>
    <property type="project" value="TreeGrafter"/>
</dbReference>
<evidence type="ECO:0000313" key="13">
    <source>
        <dbReference type="Proteomes" id="UP000271097"/>
    </source>
</evidence>
<dbReference type="GO" id="GO:0071555">
    <property type="term" value="P:cell wall organization"/>
    <property type="evidence" value="ECO:0007669"/>
    <property type="project" value="UniProtKB-KW"/>
</dbReference>
<evidence type="ECO:0000256" key="8">
    <source>
        <dbReference type="ARBA" id="ARBA00023326"/>
    </source>
</evidence>
<keyword evidence="5" id="KW-0325">Glycoprotein</keyword>
<sequence>MHIPELAEALGMNVTLGVWITEDETHNSQEIKAGIELANRYSSVQRLVLGNEVLFRDDVPVDLLIHYLQTARRAVYVPVSTSEIWTQ</sequence>
<protein>
    <recommendedName>
        <fullName evidence="11">Endo-1,3-beta-glucanase btgC</fullName>
    </recommendedName>
    <alternativeName>
        <fullName evidence="10">Laminarinase btgC</fullName>
    </alternativeName>
</protein>
<dbReference type="InterPro" id="IPR050732">
    <property type="entry name" value="Beta-glucan_modifiers"/>
</dbReference>
<evidence type="ECO:0000256" key="7">
    <source>
        <dbReference type="ARBA" id="ARBA00023316"/>
    </source>
</evidence>
<evidence type="ECO:0000256" key="6">
    <source>
        <dbReference type="ARBA" id="ARBA00023277"/>
    </source>
</evidence>
<dbReference type="GO" id="GO:0009986">
    <property type="term" value="C:cell surface"/>
    <property type="evidence" value="ECO:0007669"/>
    <property type="project" value="TreeGrafter"/>
</dbReference>
<dbReference type="Proteomes" id="UP000271097">
    <property type="component" value="Unassembled WGS sequence"/>
</dbReference>
<proteinExistence type="predicted"/>
<evidence type="ECO:0000256" key="10">
    <source>
        <dbReference type="ARBA" id="ARBA00042373"/>
    </source>
</evidence>
<comment type="caution">
    <text evidence="12">The sequence shown here is derived from an EMBL/GenBank/DDBJ whole genome shotgun (WGS) entry which is preliminary data.</text>
</comment>
<dbReference type="PANTHER" id="PTHR16631">
    <property type="entry name" value="GLUCAN 1,3-BETA-GLUCOSIDASE"/>
    <property type="match status" value="1"/>
</dbReference>
<keyword evidence="7" id="KW-0961">Cell wall biogenesis/degradation</keyword>
<dbReference type="SUPFAM" id="SSF51445">
    <property type="entry name" value="(Trans)glycosidases"/>
    <property type="match status" value="1"/>
</dbReference>
<evidence type="ECO:0000313" key="12">
    <source>
        <dbReference type="EMBL" id="RMR11072.1"/>
    </source>
</evidence>
<dbReference type="AlphaFoldDB" id="A0A3M4S8D0"/>
<dbReference type="GO" id="GO:0042973">
    <property type="term" value="F:glucan endo-1,3-beta-D-glucosidase activity"/>
    <property type="evidence" value="ECO:0007669"/>
    <property type="project" value="TreeGrafter"/>
</dbReference>
<comment type="function">
    <text evidence="9">Glucanases play a role in cell expansion during growth, in cell-cell fusion during mating, and in spore release during sporulation. This enzyme may be involved in beta-glucan degradation. Active on laminarin and lichenan.</text>
</comment>
<keyword evidence="12" id="KW-0808">Transferase</keyword>
<evidence type="ECO:0000256" key="4">
    <source>
        <dbReference type="ARBA" id="ARBA00023136"/>
    </source>
</evidence>
<evidence type="ECO:0000256" key="3">
    <source>
        <dbReference type="ARBA" id="ARBA00022801"/>
    </source>
</evidence>
<evidence type="ECO:0000256" key="2">
    <source>
        <dbReference type="ARBA" id="ARBA00022475"/>
    </source>
</evidence>
<reference evidence="12 13" key="1">
    <citation type="submission" date="2018-08" db="EMBL/GenBank/DDBJ databases">
        <title>Recombination of ecologically and evolutionarily significant loci maintains genetic cohesion in the Pseudomonas syringae species complex.</title>
        <authorList>
            <person name="Dillon M."/>
            <person name="Thakur S."/>
            <person name="Almeida R.N.D."/>
            <person name="Weir B.S."/>
            <person name="Guttman D.S."/>
        </authorList>
    </citation>
    <scope>NUCLEOTIDE SEQUENCE [LARGE SCALE GENOMIC DNA]</scope>
    <source>
        <strain evidence="12 13">ICMP 5931</strain>
    </source>
</reference>
<dbReference type="GO" id="GO:0016740">
    <property type="term" value="F:transferase activity"/>
    <property type="evidence" value="ECO:0007669"/>
    <property type="project" value="UniProtKB-KW"/>
</dbReference>